<comment type="caution">
    <text evidence="2">The sequence shown here is derived from an EMBL/GenBank/DDBJ whole genome shotgun (WGS) entry which is preliminary data.</text>
</comment>
<keyword evidence="3" id="KW-1185">Reference proteome</keyword>
<sequence length="356" mass="38721">MHKVPRHSTPSSPVSVHVEVKGSLDVPLNFGLLSDLGDPMLEQEIVKEAVRIAVIERLGYFDSIDVRLSPSGGRERGPQSRPNGQQQLAPPPMATRRGDAPPHYCEADIDLQRLGVCIEAIQKAYEDLLAQAYLVQEVLCGAELFAGAGQRACNADTEQEQQQLQSAASASPNSIRRFSSDAPNEAGGRPSLDNSSGSGSGSAFPDPNNNIDTSTADPASARYADATHRLSAARRIVEQMLCGRRRDVVSEAAVLHDSEQLRQETNMLAQERARSHKDGNTDSGNTTGVGRHGVSHVDHEDGVDAELRRGLLAEDEEEDVSQRGQETSNEDEHDDDDDLDEEALHERYLRAGYTLL</sequence>
<feature type="compositionally biased region" description="Basic and acidic residues" evidence="1">
    <location>
        <begin position="271"/>
        <end position="280"/>
    </location>
</feature>
<dbReference type="Proteomes" id="UP000037923">
    <property type="component" value="Unassembled WGS sequence"/>
</dbReference>
<feature type="compositionally biased region" description="Acidic residues" evidence="1">
    <location>
        <begin position="328"/>
        <end position="341"/>
    </location>
</feature>
<dbReference type="GeneID" id="26906718"/>
<dbReference type="EMBL" id="LGTL01000014">
    <property type="protein sequence ID" value="KPA78288.1"/>
    <property type="molecule type" value="Genomic_DNA"/>
</dbReference>
<evidence type="ECO:0000256" key="1">
    <source>
        <dbReference type="SAM" id="MobiDB-lite"/>
    </source>
</evidence>
<gene>
    <name evidence="2" type="ORF">ABB37_06429</name>
</gene>
<dbReference type="EMBL" id="LGTL01000014">
    <property type="protein sequence ID" value="KPA78286.1"/>
    <property type="molecule type" value="Genomic_DNA"/>
</dbReference>
<accession>A0A0N0DU17</accession>
<feature type="region of interest" description="Disordered" evidence="1">
    <location>
        <begin position="271"/>
        <end position="343"/>
    </location>
</feature>
<evidence type="ECO:0000313" key="2">
    <source>
        <dbReference type="EMBL" id="KPA78288.1"/>
    </source>
</evidence>
<name>A0A0N0DU17_LEPPY</name>
<dbReference type="OMA" id="MIHARRY"/>
<reference evidence="2 3" key="1">
    <citation type="submission" date="2015-07" db="EMBL/GenBank/DDBJ databases">
        <title>High-quality genome of monoxenous trypanosomatid Leptomonas pyrrhocoris.</title>
        <authorList>
            <person name="Flegontov P."/>
            <person name="Butenko A."/>
            <person name="Firsov S."/>
            <person name="Vlcek C."/>
            <person name="Logacheva M.D."/>
            <person name="Field M."/>
            <person name="Filatov D."/>
            <person name="Flegontova O."/>
            <person name="Gerasimov E."/>
            <person name="Jackson A.P."/>
            <person name="Kelly S."/>
            <person name="Opperdoes F."/>
            <person name="O'Reilly A."/>
            <person name="Votypka J."/>
            <person name="Yurchenko V."/>
            <person name="Lukes J."/>
        </authorList>
    </citation>
    <scope>NUCLEOTIDE SEQUENCE [LARGE SCALE GENOMIC DNA]</scope>
    <source>
        <strain evidence="2">H10</strain>
    </source>
</reference>
<dbReference type="RefSeq" id="XP_015656725.1">
    <property type="nucleotide sequence ID" value="XM_015804747.1"/>
</dbReference>
<organism evidence="2 3">
    <name type="scientific">Leptomonas pyrrhocoris</name>
    <name type="common">Firebug parasite</name>
    <dbReference type="NCBI Taxonomy" id="157538"/>
    <lineage>
        <taxon>Eukaryota</taxon>
        <taxon>Discoba</taxon>
        <taxon>Euglenozoa</taxon>
        <taxon>Kinetoplastea</taxon>
        <taxon>Metakinetoplastina</taxon>
        <taxon>Trypanosomatida</taxon>
        <taxon>Trypanosomatidae</taxon>
        <taxon>Leishmaniinae</taxon>
        <taxon>Leptomonas</taxon>
    </lineage>
</organism>
<dbReference type="OrthoDB" id="267473at2759"/>
<proteinExistence type="predicted"/>
<dbReference type="VEuPathDB" id="TriTrypDB:LpyrH10_14_1440"/>
<dbReference type="EMBL" id="LGTL01000014">
    <property type="protein sequence ID" value="KPA78287.1"/>
    <property type="molecule type" value="Genomic_DNA"/>
</dbReference>
<feature type="compositionally biased region" description="Polar residues" evidence="1">
    <location>
        <begin position="207"/>
        <end position="217"/>
    </location>
</feature>
<feature type="compositionally biased region" description="Low complexity" evidence="1">
    <location>
        <begin position="160"/>
        <end position="171"/>
    </location>
</feature>
<evidence type="ECO:0000313" key="3">
    <source>
        <dbReference type="Proteomes" id="UP000037923"/>
    </source>
</evidence>
<dbReference type="AlphaFoldDB" id="A0A0N0DU17"/>
<dbReference type="RefSeq" id="XP_015656727.1">
    <property type="nucleotide sequence ID" value="XM_015804749.1"/>
</dbReference>
<feature type="compositionally biased region" description="Basic and acidic residues" evidence="1">
    <location>
        <begin position="295"/>
        <end position="312"/>
    </location>
</feature>
<feature type="region of interest" description="Disordered" evidence="1">
    <location>
        <begin position="69"/>
        <end position="101"/>
    </location>
</feature>
<dbReference type="RefSeq" id="XP_015656726.1">
    <property type="nucleotide sequence ID" value="XM_015804748.1"/>
</dbReference>
<protein>
    <submittedName>
        <fullName evidence="2">Uncharacterized protein</fullName>
    </submittedName>
</protein>
<feature type="region of interest" description="Disordered" evidence="1">
    <location>
        <begin position="156"/>
        <end position="220"/>
    </location>
</feature>